<dbReference type="InterPro" id="IPR018062">
    <property type="entry name" value="HTH_AraC-typ_CS"/>
</dbReference>
<proteinExistence type="predicted"/>
<evidence type="ECO:0000259" key="4">
    <source>
        <dbReference type="PROSITE" id="PS01124"/>
    </source>
</evidence>
<dbReference type="InterPro" id="IPR003313">
    <property type="entry name" value="AraC-bd"/>
</dbReference>
<dbReference type="InterPro" id="IPR037923">
    <property type="entry name" value="HTH-like"/>
</dbReference>
<dbReference type="PANTHER" id="PTHR43280:SF2">
    <property type="entry name" value="HTH-TYPE TRANSCRIPTIONAL REGULATOR EXSA"/>
    <property type="match status" value="1"/>
</dbReference>
<protein>
    <submittedName>
        <fullName evidence="5">AraC family transcriptional regulator</fullName>
    </submittedName>
</protein>
<accession>A0ABQ6GD79</accession>
<dbReference type="InterPro" id="IPR020449">
    <property type="entry name" value="Tscrpt_reg_AraC-type_HTH"/>
</dbReference>
<reference evidence="5 6" key="1">
    <citation type="submission" date="2023-03" db="EMBL/GenBank/DDBJ databases">
        <title>Draft genome sequence of the bacteria which degrade cell wall of Tricholomamatutake.</title>
        <authorList>
            <person name="Konishi Y."/>
            <person name="Fukuta Y."/>
            <person name="Shirasaka N."/>
        </authorList>
    </citation>
    <scope>NUCLEOTIDE SEQUENCE [LARGE SCALE GENOMIC DNA]</scope>
    <source>
        <strain evidence="6">mu1</strain>
    </source>
</reference>
<dbReference type="Pfam" id="PF12833">
    <property type="entry name" value="HTH_18"/>
    <property type="match status" value="1"/>
</dbReference>
<dbReference type="PROSITE" id="PS01124">
    <property type="entry name" value="HTH_ARAC_FAMILY_2"/>
    <property type="match status" value="1"/>
</dbReference>
<dbReference type="Proteomes" id="UP001157114">
    <property type="component" value="Unassembled WGS sequence"/>
</dbReference>
<evidence type="ECO:0000313" key="5">
    <source>
        <dbReference type="EMBL" id="GLX68213.1"/>
    </source>
</evidence>
<keyword evidence="2" id="KW-0238">DNA-binding</keyword>
<comment type="caution">
    <text evidence="5">The sequence shown here is derived from an EMBL/GenBank/DDBJ whole genome shotgun (WGS) entry which is preliminary data.</text>
</comment>
<evidence type="ECO:0000313" key="6">
    <source>
        <dbReference type="Proteomes" id="UP001157114"/>
    </source>
</evidence>
<keyword evidence="1" id="KW-0805">Transcription regulation</keyword>
<keyword evidence="6" id="KW-1185">Reference proteome</keyword>
<sequence>MRKMDIIQIDNLLNPALRKYGDILALPHSQDLSLYVPMIGINICAPTYKNIREKADITVLGHVINGHGEIKVNAETHRLERGDSFILKKGSRHEVTALSAANEPWTYYWYNLHGNSLPLLEAFQLLQTSYIPNTSVGSLFQRGLDAVKQRDEDIDIQTTITLGCTEILIALQQSAVRSTDHSPPLLIRMKRYLDQLVGEPFNSEDFSRQMALSFKQLNRIFKLHTGSTVYQYVLNRKIDMAKMMLQDTDMPVGDIAVHLGYEDPQYFSNLFKQKTGLSPTSHRQYAKEP</sequence>
<dbReference type="SMART" id="SM00342">
    <property type="entry name" value="HTH_ARAC"/>
    <property type="match status" value="1"/>
</dbReference>
<feature type="domain" description="HTH araC/xylS-type" evidence="4">
    <location>
        <begin position="187"/>
        <end position="285"/>
    </location>
</feature>
<evidence type="ECO:0000256" key="1">
    <source>
        <dbReference type="ARBA" id="ARBA00023015"/>
    </source>
</evidence>
<dbReference type="PROSITE" id="PS00041">
    <property type="entry name" value="HTH_ARAC_FAMILY_1"/>
    <property type="match status" value="1"/>
</dbReference>
<name>A0ABQ6GD79_9BACL</name>
<evidence type="ECO:0000256" key="3">
    <source>
        <dbReference type="ARBA" id="ARBA00023163"/>
    </source>
</evidence>
<dbReference type="SUPFAM" id="SSF51215">
    <property type="entry name" value="Regulatory protein AraC"/>
    <property type="match status" value="1"/>
</dbReference>
<evidence type="ECO:0000256" key="2">
    <source>
        <dbReference type="ARBA" id="ARBA00023125"/>
    </source>
</evidence>
<dbReference type="PANTHER" id="PTHR43280">
    <property type="entry name" value="ARAC-FAMILY TRANSCRIPTIONAL REGULATOR"/>
    <property type="match status" value="1"/>
</dbReference>
<dbReference type="InterPro" id="IPR009057">
    <property type="entry name" value="Homeodomain-like_sf"/>
</dbReference>
<dbReference type="InterPro" id="IPR018060">
    <property type="entry name" value="HTH_AraC"/>
</dbReference>
<keyword evidence="3" id="KW-0804">Transcription</keyword>
<dbReference type="Pfam" id="PF02311">
    <property type="entry name" value="AraC_binding"/>
    <property type="match status" value="1"/>
</dbReference>
<dbReference type="PRINTS" id="PR00032">
    <property type="entry name" value="HTHARAC"/>
</dbReference>
<dbReference type="Gene3D" id="1.10.10.60">
    <property type="entry name" value="Homeodomain-like"/>
    <property type="match status" value="1"/>
</dbReference>
<dbReference type="SUPFAM" id="SSF46689">
    <property type="entry name" value="Homeodomain-like"/>
    <property type="match status" value="1"/>
</dbReference>
<gene>
    <name evidence="5" type="primary">msmR_1</name>
    <name evidence="5" type="ORF">MU1_25580</name>
</gene>
<dbReference type="InterPro" id="IPR014710">
    <property type="entry name" value="RmlC-like_jellyroll"/>
</dbReference>
<organism evidence="5 6">
    <name type="scientific">Paenibacillus glycanilyticus</name>
    <dbReference type="NCBI Taxonomy" id="126569"/>
    <lineage>
        <taxon>Bacteria</taxon>
        <taxon>Bacillati</taxon>
        <taxon>Bacillota</taxon>
        <taxon>Bacilli</taxon>
        <taxon>Bacillales</taxon>
        <taxon>Paenibacillaceae</taxon>
        <taxon>Paenibacillus</taxon>
    </lineage>
</organism>
<dbReference type="EMBL" id="BSSQ01000011">
    <property type="protein sequence ID" value="GLX68213.1"/>
    <property type="molecule type" value="Genomic_DNA"/>
</dbReference>
<dbReference type="Gene3D" id="2.60.120.10">
    <property type="entry name" value="Jelly Rolls"/>
    <property type="match status" value="1"/>
</dbReference>